<accession>A0A842AKG2</accession>
<evidence type="ECO:0000313" key="5">
    <source>
        <dbReference type="Proteomes" id="UP000574104"/>
    </source>
</evidence>
<evidence type="ECO:0000313" key="2">
    <source>
        <dbReference type="EMBL" id="MBC1403117.1"/>
    </source>
</evidence>
<dbReference type="EMBL" id="JAARSH010000016">
    <property type="protein sequence ID" value="MBC1617927.1"/>
    <property type="molecule type" value="Genomic_DNA"/>
</dbReference>
<organism evidence="3 5">
    <name type="scientific">Listeria booriae</name>
    <dbReference type="NCBI Taxonomy" id="1552123"/>
    <lineage>
        <taxon>Bacteria</taxon>
        <taxon>Bacillati</taxon>
        <taxon>Bacillota</taxon>
        <taxon>Bacilli</taxon>
        <taxon>Bacillales</taxon>
        <taxon>Listeriaceae</taxon>
        <taxon>Listeria</taxon>
    </lineage>
</organism>
<evidence type="ECO:0000256" key="1">
    <source>
        <dbReference type="SAM" id="Phobius"/>
    </source>
</evidence>
<comment type="caution">
    <text evidence="3">The sequence shown here is derived from an EMBL/GenBank/DDBJ whole genome shotgun (WGS) entry which is preliminary data.</text>
</comment>
<evidence type="ECO:0000313" key="3">
    <source>
        <dbReference type="EMBL" id="MBC1617927.1"/>
    </source>
</evidence>
<feature type="transmembrane region" description="Helical" evidence="1">
    <location>
        <begin position="53"/>
        <end position="70"/>
    </location>
</feature>
<protein>
    <recommendedName>
        <fullName evidence="6">PrgI family protein</fullName>
    </recommendedName>
</protein>
<gene>
    <name evidence="2" type="ORF">HB836_16105</name>
    <name evidence="3" type="ORF">HB904_17250</name>
</gene>
<keyword evidence="1" id="KW-0812">Transmembrane</keyword>
<dbReference type="AlphaFoldDB" id="A0A842AKG2"/>
<evidence type="ECO:0000313" key="4">
    <source>
        <dbReference type="Proteomes" id="UP000544413"/>
    </source>
</evidence>
<reference evidence="4 5" key="1">
    <citation type="submission" date="2020-03" db="EMBL/GenBank/DDBJ databases">
        <title>Soil Listeria distribution.</title>
        <authorList>
            <person name="Liao J."/>
            <person name="Wiedmann M."/>
        </authorList>
    </citation>
    <scope>NUCLEOTIDE SEQUENCE [LARGE SCALE GENOMIC DNA]</scope>
    <source>
        <strain evidence="3 5">FSL L7-1299</strain>
        <strain evidence="2 4">FSL L7-1658</strain>
    </source>
</reference>
<proteinExistence type="predicted"/>
<sequence>MSEAQGRKSLRVPTEIDVDNKWETLTVKDGFTIIISIAVGFVLSFLFPSMIRIAVVVLFAVGTWLAVYPNKDVHGKKNYHVMLTILRKRRVVWQKEDRDEIAERMTTEHEI</sequence>
<dbReference type="EMBL" id="JAARPT010000013">
    <property type="protein sequence ID" value="MBC1403117.1"/>
    <property type="molecule type" value="Genomic_DNA"/>
</dbReference>
<evidence type="ECO:0008006" key="6">
    <source>
        <dbReference type="Google" id="ProtNLM"/>
    </source>
</evidence>
<dbReference type="Proteomes" id="UP000544413">
    <property type="component" value="Unassembled WGS sequence"/>
</dbReference>
<keyword evidence="1" id="KW-1133">Transmembrane helix</keyword>
<keyword evidence="1" id="KW-0472">Membrane</keyword>
<feature type="transmembrane region" description="Helical" evidence="1">
    <location>
        <begin position="30"/>
        <end position="47"/>
    </location>
</feature>
<dbReference type="Proteomes" id="UP000574104">
    <property type="component" value="Unassembled WGS sequence"/>
</dbReference>
<dbReference type="RefSeq" id="WP_185371566.1">
    <property type="nucleotide sequence ID" value="NZ_JAAROS010000011.1"/>
</dbReference>
<name>A0A842AKG2_9LIST</name>